<dbReference type="Proteomes" id="UP000271889">
    <property type="component" value="Unassembled WGS sequence"/>
</dbReference>
<evidence type="ECO:0000313" key="2">
    <source>
        <dbReference type="Proteomes" id="UP000271889"/>
    </source>
</evidence>
<sequence>MVAGAPTALGCDMRECSSGYYFVCSCATICSSQVADTAENPSSRGPPEGCFDTERSQCAGGLRTSDVKFPGFPKMRVDFVNNIVRVTPE</sequence>
<protein>
    <submittedName>
        <fullName evidence="1">Uncharacterized protein</fullName>
    </submittedName>
</protein>
<evidence type="ECO:0000313" key="1">
    <source>
        <dbReference type="EMBL" id="VDN36173.1"/>
    </source>
</evidence>
<proteinExistence type="predicted"/>
<reference evidence="1 2" key="1">
    <citation type="submission" date="2018-11" db="EMBL/GenBank/DDBJ databases">
        <authorList>
            <consortium name="Pathogen Informatics"/>
        </authorList>
    </citation>
    <scope>NUCLEOTIDE SEQUENCE [LARGE SCALE GENOMIC DNA]</scope>
</reference>
<dbReference type="EMBL" id="UYRV01128586">
    <property type="protein sequence ID" value="VDN36173.1"/>
    <property type="molecule type" value="Genomic_DNA"/>
</dbReference>
<accession>A0A3P7NGF8</accession>
<organism evidence="1 2">
    <name type="scientific">Cylicostephanus goldi</name>
    <name type="common">Nematode worm</name>
    <dbReference type="NCBI Taxonomy" id="71465"/>
    <lineage>
        <taxon>Eukaryota</taxon>
        <taxon>Metazoa</taxon>
        <taxon>Ecdysozoa</taxon>
        <taxon>Nematoda</taxon>
        <taxon>Chromadorea</taxon>
        <taxon>Rhabditida</taxon>
        <taxon>Rhabditina</taxon>
        <taxon>Rhabditomorpha</taxon>
        <taxon>Strongyloidea</taxon>
        <taxon>Strongylidae</taxon>
        <taxon>Cylicostephanus</taxon>
    </lineage>
</organism>
<dbReference type="AlphaFoldDB" id="A0A3P7NGF8"/>
<keyword evidence="2" id="KW-1185">Reference proteome</keyword>
<name>A0A3P7NGF8_CYLGO</name>
<gene>
    <name evidence="1" type="ORF">CGOC_LOCUS13139</name>
</gene>